<dbReference type="GO" id="GO:0005524">
    <property type="term" value="F:ATP binding"/>
    <property type="evidence" value="ECO:0007669"/>
    <property type="project" value="UniProtKB-KW"/>
</dbReference>
<keyword evidence="4" id="KW-0347">Helicase</keyword>
<protein>
    <submittedName>
        <fullName evidence="4">RNA helicase</fullName>
    </submittedName>
</protein>
<dbReference type="InterPro" id="IPR050534">
    <property type="entry name" value="Coronavir_polyprotein_1ab"/>
</dbReference>
<dbReference type="PANTHER" id="PTHR43788">
    <property type="entry name" value="DNA2/NAM7 HELICASE FAMILY MEMBER"/>
    <property type="match status" value="1"/>
</dbReference>
<gene>
    <name evidence="4" type="ORF">ENS06_15815</name>
</gene>
<dbReference type="InterPro" id="IPR027785">
    <property type="entry name" value="UvrD-like_helicase_C"/>
</dbReference>
<dbReference type="GO" id="GO:0003678">
    <property type="term" value="F:DNA helicase activity"/>
    <property type="evidence" value="ECO:0007669"/>
    <property type="project" value="UniProtKB-ARBA"/>
</dbReference>
<dbReference type="InterPro" id="IPR003593">
    <property type="entry name" value="AAA+_ATPase"/>
</dbReference>
<feature type="domain" description="AAA+ ATPase" evidence="3">
    <location>
        <begin position="635"/>
        <end position="774"/>
    </location>
</feature>
<dbReference type="CDD" id="cd18809">
    <property type="entry name" value="SF1_C_RecD"/>
    <property type="match status" value="1"/>
</dbReference>
<keyword evidence="4" id="KW-0378">Hydrolase</keyword>
<proteinExistence type="predicted"/>
<keyword evidence="1" id="KW-0547">Nucleotide-binding</keyword>
<comment type="caution">
    <text evidence="4">The sequence shown here is derived from an EMBL/GenBank/DDBJ whole genome shotgun (WGS) entry which is preliminary data.</text>
</comment>
<dbReference type="Pfam" id="PF13538">
    <property type="entry name" value="UvrD_C_2"/>
    <property type="match status" value="1"/>
</dbReference>
<evidence type="ECO:0000256" key="2">
    <source>
        <dbReference type="ARBA" id="ARBA00022840"/>
    </source>
</evidence>
<dbReference type="InterPro" id="IPR027417">
    <property type="entry name" value="P-loop_NTPase"/>
</dbReference>
<dbReference type="CDD" id="cd17933">
    <property type="entry name" value="DEXSc_RecD-like"/>
    <property type="match status" value="1"/>
</dbReference>
<keyword evidence="2" id="KW-0067">ATP-binding</keyword>
<evidence type="ECO:0000313" key="4">
    <source>
        <dbReference type="EMBL" id="HFK98778.1"/>
    </source>
</evidence>
<dbReference type="Pfam" id="PF13604">
    <property type="entry name" value="AAA_30"/>
    <property type="match status" value="1"/>
</dbReference>
<name>A0A832A541_9BACT</name>
<dbReference type="SMART" id="SM00382">
    <property type="entry name" value="AAA"/>
    <property type="match status" value="1"/>
</dbReference>
<sequence length="1264" mass="143193">MRSLSSSKARKLPVSHISLRVPWHDNRWNGTVCANPRSNASCLILPRIHEKRNDIQEEAYRSRPWNELAADKLPACVAERGAFLAPYDLERWVEHPYAPHNPLYSHFAPTRLLHPAFSAACIPFRWMRADQAVDIADSLGLVFSAEAEERIHQHQGFQSGWVQDRIHQSVLLDTFFSSLRPQESLCFFYAKQTPLTDAPRVVVVAVGRVTWVGHAQEYSYRGPGSHRAMVWERPIGHSIRPQVDDGFVLPYHDILEAAQKDPHLNAEDFLVSVPEEARSEFSYACEHVTHDTAISVLLGCQKALHRVAQVLPGPWDRAIQWIDGQLNRIWSMRGPYPGMASALAAFGLPKATLLTYRIQESLAVDPHGWKADFWRFLDHLMDHPDVLGQEFAPDSVMVSKWKQLPDERRALLKLLSRFMLRADQAARFYQPTERNKAGIRATDRDILENPYVLYEEDRFSPDPVSVRTVDRGMFPDPLIREQHPIPSPSASAGPSDPRRVRALIASVLEQAALDGHSLLPRRRIVEVVRNLDLSPPCPLDEDLLNMVENSFDGVLDRTAMADQEPAYQLARLAKGATLIRNTVERRLTGRRHQGTIDWRKALDREFGEMPLDPRERSREERARHEKTAALEELYASRLSVLVGPAGTGKTTVLKLLCQVLSEGVKLLAPTGKARVRLETLTGLRGAQTLAQFLLSVDRYDPETGRYRMLGERKVQGVRTLIIDEASMLTEEQLASVLDAVESPERIILVGDPYQLPPIGVGRPFLDIVRRLRPDDAAVAFPKVGPGYAELTVPQRQREGGLDDLLLAQWFSGRPLDPGADEVWERMGTGYRSDRVRIEVWETEDQLLERLRICLAEELKLKDPHDEQGFEKSLGGQEFKGRIYFHPSRNGRNGAASCVESWQILSPVRAAPHGVDALNRWIQESFRRSARRLAEAPERRRRVVPPPLGRQGIIYGDKVIATRNEVRGKVYPPDGALRYVANGEVGVVVGQYCGRNARPGCRPRELEVEFSSQVGYKYTFERTEFSSESDDLLALAYALTVHKVQGSEFETTFLVLPRRCPILSRELLYTALTRHRRKLVLLVQGDFVDLMRYSSPYHSEGARRLTNLFEPPLVVDLQPVAADPEMEQNPVRPLQDGLIHRTRRGDLVRSKSEVILADLLWSHSIPYHYEKPLLGHDGTVRFPDFTIEDADTGRVIYWEHLGMMGDGAYRTRWERKKEWYRRMGVLPLEDGGGPAGILVTSEDGPDGSIDAAALDERIREMFAGW</sequence>
<evidence type="ECO:0000256" key="1">
    <source>
        <dbReference type="ARBA" id="ARBA00022741"/>
    </source>
</evidence>
<dbReference type="Gene3D" id="2.30.30.940">
    <property type="match status" value="1"/>
</dbReference>
<evidence type="ECO:0000259" key="3">
    <source>
        <dbReference type="SMART" id="SM00382"/>
    </source>
</evidence>
<dbReference type="SUPFAM" id="SSF52540">
    <property type="entry name" value="P-loop containing nucleoside triphosphate hydrolases"/>
    <property type="match status" value="2"/>
</dbReference>
<reference evidence="4" key="1">
    <citation type="journal article" date="2020" name="mSystems">
        <title>Genome- and Community-Level Interaction Insights into Carbon Utilization and Element Cycling Functions of Hydrothermarchaeota in Hydrothermal Sediment.</title>
        <authorList>
            <person name="Zhou Z."/>
            <person name="Liu Y."/>
            <person name="Xu W."/>
            <person name="Pan J."/>
            <person name="Luo Z.H."/>
            <person name="Li M."/>
        </authorList>
    </citation>
    <scope>NUCLEOTIDE SEQUENCE [LARGE SCALE GENOMIC DNA]</scope>
    <source>
        <strain evidence="4">SpSt-456</strain>
    </source>
</reference>
<organism evidence="4">
    <name type="scientific">Desulfacinum infernum</name>
    <dbReference type="NCBI Taxonomy" id="35837"/>
    <lineage>
        <taxon>Bacteria</taxon>
        <taxon>Pseudomonadati</taxon>
        <taxon>Thermodesulfobacteriota</taxon>
        <taxon>Syntrophobacteria</taxon>
        <taxon>Syntrophobacterales</taxon>
        <taxon>Syntrophobacteraceae</taxon>
        <taxon>Desulfacinum</taxon>
    </lineage>
</organism>
<accession>A0A832A541</accession>
<dbReference type="PANTHER" id="PTHR43788:SF6">
    <property type="entry name" value="DNA HELICASE B"/>
    <property type="match status" value="1"/>
</dbReference>
<dbReference type="EMBL" id="DSTK01000041">
    <property type="protein sequence ID" value="HFK98778.1"/>
    <property type="molecule type" value="Genomic_DNA"/>
</dbReference>
<dbReference type="Gene3D" id="3.40.50.300">
    <property type="entry name" value="P-loop containing nucleotide triphosphate hydrolases"/>
    <property type="match status" value="2"/>
</dbReference>
<dbReference type="AlphaFoldDB" id="A0A832A541"/>